<sequence>MKTDQHIHTPYCPHGSKDLFERYIEQAIKQGFQMISFTEHAPLPPSFVDPTPDQDSGMKLEHLEGYIHIIQQLKESFKKDIRVNVGFEVDFIEGFEEETKAFLDTYGHEIDDSILSVHFLQNNGTYYCMDYSSDVFSDMINVFGGVENVYKAYYDTVYRSVLSSLGAYKPKRIGHMTLVHKFQKAFPCQNEFTYETNRILDLIQKQNMQLDYNGAGLYKPLCEEPYPADAVVKEAKKRNIPLIYGSDAHTAKDVGQGYSYLEPML</sequence>
<evidence type="ECO:0000256" key="4">
    <source>
        <dbReference type="ARBA" id="ARBA00022605"/>
    </source>
</evidence>
<dbReference type="GO" id="GO:0005737">
    <property type="term" value="C:cytoplasm"/>
    <property type="evidence" value="ECO:0007669"/>
    <property type="project" value="TreeGrafter"/>
</dbReference>
<comment type="similarity">
    <text evidence="2 8">Belongs to the PHP hydrolase family. HisK subfamily.</text>
</comment>
<accession>A0A0M0L822</accession>
<dbReference type="NCBIfam" id="NF005996">
    <property type="entry name" value="PRK08123.1"/>
    <property type="match status" value="1"/>
</dbReference>
<keyword evidence="4 8" id="KW-0028">Amino-acid biosynthesis</keyword>
<dbReference type="PATRIC" id="fig|284581.3.peg.3614"/>
<keyword evidence="6 8" id="KW-0368">Histidine biosynthesis</keyword>
<dbReference type="STRING" id="284581.AMD01_07815"/>
<reference evidence="11" key="1">
    <citation type="submission" date="2015-08" db="EMBL/GenBank/DDBJ databases">
        <title>Fjat-14210 dsm16467.</title>
        <authorList>
            <person name="Liu B."/>
            <person name="Wang J."/>
            <person name="Zhu Y."/>
            <person name="Liu G."/>
            <person name="Chen Q."/>
            <person name="Chen Z."/>
            <person name="Lan J."/>
            <person name="Che J."/>
            <person name="Ge C."/>
            <person name="Shi H."/>
            <person name="Pan Z."/>
            <person name="Liu X."/>
        </authorList>
    </citation>
    <scope>NUCLEOTIDE SEQUENCE [LARGE SCALE GENOMIC DNA]</scope>
    <source>
        <strain evidence="11">DSM 16467</strain>
    </source>
</reference>
<organism evidence="10 11">
    <name type="scientific">Priestia koreensis</name>
    <dbReference type="NCBI Taxonomy" id="284581"/>
    <lineage>
        <taxon>Bacteria</taxon>
        <taxon>Bacillati</taxon>
        <taxon>Bacillota</taxon>
        <taxon>Bacilli</taxon>
        <taxon>Bacillales</taxon>
        <taxon>Bacillaceae</taxon>
        <taxon>Priestia</taxon>
    </lineage>
</organism>
<dbReference type="CDD" id="cd12110">
    <property type="entry name" value="PHP_HisPPase_Hisj_like"/>
    <property type="match status" value="1"/>
</dbReference>
<dbReference type="OrthoDB" id="9775255at2"/>
<feature type="domain" description="PHP" evidence="9">
    <location>
        <begin position="4"/>
        <end position="213"/>
    </location>
</feature>
<evidence type="ECO:0000313" key="10">
    <source>
        <dbReference type="EMBL" id="KOO46818.1"/>
    </source>
</evidence>
<dbReference type="Proteomes" id="UP000037558">
    <property type="component" value="Unassembled WGS sequence"/>
</dbReference>
<keyword evidence="5 8" id="KW-0378">Hydrolase</keyword>
<dbReference type="SUPFAM" id="SSF89550">
    <property type="entry name" value="PHP domain-like"/>
    <property type="match status" value="1"/>
</dbReference>
<dbReference type="Gene3D" id="3.20.20.140">
    <property type="entry name" value="Metal-dependent hydrolases"/>
    <property type="match status" value="1"/>
</dbReference>
<comment type="catalytic activity">
    <reaction evidence="7 8">
        <text>L-histidinol phosphate + H2O = L-histidinol + phosphate</text>
        <dbReference type="Rhea" id="RHEA:14465"/>
        <dbReference type="ChEBI" id="CHEBI:15377"/>
        <dbReference type="ChEBI" id="CHEBI:43474"/>
        <dbReference type="ChEBI" id="CHEBI:57699"/>
        <dbReference type="ChEBI" id="CHEBI:57980"/>
        <dbReference type="EC" id="3.1.3.15"/>
    </reaction>
</comment>
<dbReference type="GO" id="GO:0004401">
    <property type="term" value="F:histidinol-phosphatase activity"/>
    <property type="evidence" value="ECO:0007669"/>
    <property type="project" value="UniProtKB-UniRule"/>
</dbReference>
<evidence type="ECO:0000256" key="6">
    <source>
        <dbReference type="ARBA" id="ARBA00023102"/>
    </source>
</evidence>
<dbReference type="Pfam" id="PF13263">
    <property type="entry name" value="PHP_C"/>
    <property type="match status" value="1"/>
</dbReference>
<dbReference type="GO" id="GO:0000105">
    <property type="term" value="P:L-histidine biosynthetic process"/>
    <property type="evidence" value="ECO:0007669"/>
    <property type="project" value="UniProtKB-UniRule"/>
</dbReference>
<proteinExistence type="inferred from homology"/>
<dbReference type="EMBL" id="LILC01000011">
    <property type="protein sequence ID" value="KOO46818.1"/>
    <property type="molecule type" value="Genomic_DNA"/>
</dbReference>
<protein>
    <recommendedName>
        <fullName evidence="3 8">Histidinol-phosphatase</fullName>
        <shortName evidence="8">HolPase</shortName>
        <ecNumber evidence="3 8">3.1.3.15</ecNumber>
    </recommendedName>
</protein>
<evidence type="ECO:0000256" key="8">
    <source>
        <dbReference type="RuleBase" id="RU366003"/>
    </source>
</evidence>
<evidence type="ECO:0000259" key="9">
    <source>
        <dbReference type="Pfam" id="PF02811"/>
    </source>
</evidence>
<comment type="pathway">
    <text evidence="1 8">Amino-acid biosynthesis; L-histidine biosynthesis; L-histidine from 5-phospho-alpha-D-ribose 1-diphosphate: step 8/9.</text>
</comment>
<dbReference type="InterPro" id="IPR016195">
    <property type="entry name" value="Pol/histidinol_Pase-like"/>
</dbReference>
<keyword evidence="11" id="KW-1185">Reference proteome</keyword>
<dbReference type="UniPathway" id="UPA00031">
    <property type="reaction ID" value="UER00013"/>
</dbReference>
<comment type="caution">
    <text evidence="10">The sequence shown here is derived from an EMBL/GenBank/DDBJ whole genome shotgun (WGS) entry which is preliminary data.</text>
</comment>
<name>A0A0M0L822_9BACI</name>
<dbReference type="Pfam" id="PF02811">
    <property type="entry name" value="PHP"/>
    <property type="match status" value="1"/>
</dbReference>
<dbReference type="NCBIfam" id="TIGR01856">
    <property type="entry name" value="hisJ_fam"/>
    <property type="match status" value="1"/>
</dbReference>
<dbReference type="AlphaFoldDB" id="A0A0M0L822"/>
<evidence type="ECO:0000256" key="2">
    <source>
        <dbReference type="ARBA" id="ARBA00009152"/>
    </source>
</evidence>
<dbReference type="InterPro" id="IPR004013">
    <property type="entry name" value="PHP_dom"/>
</dbReference>
<evidence type="ECO:0000313" key="11">
    <source>
        <dbReference type="Proteomes" id="UP000037558"/>
    </source>
</evidence>
<dbReference type="EC" id="3.1.3.15" evidence="3 8"/>
<gene>
    <name evidence="10" type="ORF">AMD01_07815</name>
</gene>
<evidence type="ECO:0000256" key="5">
    <source>
        <dbReference type="ARBA" id="ARBA00022801"/>
    </source>
</evidence>
<dbReference type="PANTHER" id="PTHR21039:SF0">
    <property type="entry name" value="HISTIDINOL-PHOSPHATASE"/>
    <property type="match status" value="1"/>
</dbReference>
<dbReference type="InterPro" id="IPR010140">
    <property type="entry name" value="Histidinol_P_phosphatase_HisJ"/>
</dbReference>
<dbReference type="RefSeq" id="WP_053400826.1">
    <property type="nucleotide sequence ID" value="NZ_LILC01000011.1"/>
</dbReference>
<evidence type="ECO:0000256" key="7">
    <source>
        <dbReference type="ARBA" id="ARBA00049158"/>
    </source>
</evidence>
<dbReference type="PANTHER" id="PTHR21039">
    <property type="entry name" value="HISTIDINOL PHOSPHATASE-RELATED"/>
    <property type="match status" value="1"/>
</dbReference>
<evidence type="ECO:0000256" key="1">
    <source>
        <dbReference type="ARBA" id="ARBA00004970"/>
    </source>
</evidence>
<evidence type="ECO:0000256" key="3">
    <source>
        <dbReference type="ARBA" id="ARBA00013085"/>
    </source>
</evidence>